<name>A0ABV2JYV0_9GAMM</name>
<keyword evidence="3" id="KW-0536">Nodulation</keyword>
<accession>A0ABV2JYV0</accession>
<organism evidence="7 8">
    <name type="scientific">Dyella japonica</name>
    <dbReference type="NCBI Taxonomy" id="231455"/>
    <lineage>
        <taxon>Bacteria</taxon>
        <taxon>Pseudomonadati</taxon>
        <taxon>Pseudomonadota</taxon>
        <taxon>Gammaproteobacteria</taxon>
        <taxon>Lysobacterales</taxon>
        <taxon>Rhodanobacteraceae</taxon>
        <taxon>Dyella</taxon>
    </lineage>
</organism>
<gene>
    <name evidence="7" type="ORF">ABIC75_003750</name>
</gene>
<dbReference type="PROSITE" id="PS50893">
    <property type="entry name" value="ABC_TRANSPORTER_2"/>
    <property type="match status" value="1"/>
</dbReference>
<evidence type="ECO:0000256" key="5">
    <source>
        <dbReference type="ARBA" id="ARBA00022840"/>
    </source>
</evidence>
<dbReference type="PROSITE" id="PS00211">
    <property type="entry name" value="ABC_TRANSPORTER_1"/>
    <property type="match status" value="1"/>
</dbReference>
<keyword evidence="2" id="KW-0813">Transport</keyword>
<protein>
    <submittedName>
        <fullName evidence="7">ABC-2 type transport system ATP-binding protein</fullName>
    </submittedName>
</protein>
<dbReference type="CDD" id="cd03230">
    <property type="entry name" value="ABC_DR_subfamily_A"/>
    <property type="match status" value="1"/>
</dbReference>
<keyword evidence="8" id="KW-1185">Reference proteome</keyword>
<dbReference type="PANTHER" id="PTHR42711:SF5">
    <property type="entry name" value="ABC TRANSPORTER ATP-BINDING PROTEIN NATA"/>
    <property type="match status" value="1"/>
</dbReference>
<proteinExistence type="inferred from homology"/>
<keyword evidence="4" id="KW-0547">Nucleotide-binding</keyword>
<sequence length="314" mass="34814">MTESAIHVRGLTKRFAALVAVNGVNLDVPRACVYGFLGPNGSGKSTTIRMLCGLLTPSEGDIDVLGLRVPEQAEALKRRIGYMTQKFSLFDDLSVRQNLEFLATVQGLSRHDTRTRVDELLKRYHLDDRQEQLAGTMSGGQKQRLALAGAIVHKPELLFLDEPTSAVDPESRRDFWEKLFELADAGTTILVSTHYMDEAERCHRLAFLDTGNLVADGTPKELTDKLRGRTFVIRAQSPRQAKAALDGHPDVLSVAQIGNELRVLMRKDNVTVDELRGATHDVDATMDIESVTPNLEDVFVVATRKHAQREEQAA</sequence>
<dbReference type="Gene3D" id="3.40.50.300">
    <property type="entry name" value="P-loop containing nucleotide triphosphate hydrolases"/>
    <property type="match status" value="1"/>
</dbReference>
<dbReference type="InterPro" id="IPR003439">
    <property type="entry name" value="ABC_transporter-like_ATP-bd"/>
</dbReference>
<dbReference type="InterPro" id="IPR017871">
    <property type="entry name" value="ABC_transporter-like_CS"/>
</dbReference>
<comment type="caution">
    <text evidence="7">The sequence shown here is derived from an EMBL/GenBank/DDBJ whole genome shotgun (WGS) entry which is preliminary data.</text>
</comment>
<evidence type="ECO:0000313" key="7">
    <source>
        <dbReference type="EMBL" id="MET3654012.1"/>
    </source>
</evidence>
<comment type="similarity">
    <text evidence="1">Belongs to the ABC transporter superfamily.</text>
</comment>
<evidence type="ECO:0000259" key="6">
    <source>
        <dbReference type="PROSITE" id="PS50893"/>
    </source>
</evidence>
<dbReference type="GO" id="GO:0005524">
    <property type="term" value="F:ATP binding"/>
    <property type="evidence" value="ECO:0007669"/>
    <property type="project" value="UniProtKB-KW"/>
</dbReference>
<evidence type="ECO:0000256" key="1">
    <source>
        <dbReference type="ARBA" id="ARBA00005417"/>
    </source>
</evidence>
<dbReference type="Proteomes" id="UP001549184">
    <property type="component" value="Unassembled WGS sequence"/>
</dbReference>
<evidence type="ECO:0000256" key="4">
    <source>
        <dbReference type="ARBA" id="ARBA00022741"/>
    </source>
</evidence>
<dbReference type="Pfam" id="PF00005">
    <property type="entry name" value="ABC_tran"/>
    <property type="match status" value="1"/>
</dbReference>
<reference evidence="7 8" key="1">
    <citation type="submission" date="2024-06" db="EMBL/GenBank/DDBJ databases">
        <title>Sorghum-associated microbial communities from plants grown in Nebraska, USA.</title>
        <authorList>
            <person name="Schachtman D."/>
        </authorList>
    </citation>
    <scope>NUCLEOTIDE SEQUENCE [LARGE SCALE GENOMIC DNA]</scope>
    <source>
        <strain evidence="7 8">1073</strain>
    </source>
</reference>
<evidence type="ECO:0000256" key="2">
    <source>
        <dbReference type="ARBA" id="ARBA00022448"/>
    </source>
</evidence>
<evidence type="ECO:0000256" key="3">
    <source>
        <dbReference type="ARBA" id="ARBA00022458"/>
    </source>
</evidence>
<dbReference type="SMART" id="SM00382">
    <property type="entry name" value="AAA"/>
    <property type="match status" value="1"/>
</dbReference>
<dbReference type="PANTHER" id="PTHR42711">
    <property type="entry name" value="ABC TRANSPORTER ATP-BINDING PROTEIN"/>
    <property type="match status" value="1"/>
</dbReference>
<dbReference type="InterPro" id="IPR027417">
    <property type="entry name" value="P-loop_NTPase"/>
</dbReference>
<dbReference type="InterPro" id="IPR050763">
    <property type="entry name" value="ABC_transporter_ATP-binding"/>
</dbReference>
<keyword evidence="5 7" id="KW-0067">ATP-binding</keyword>
<dbReference type="InterPro" id="IPR003593">
    <property type="entry name" value="AAA+_ATPase"/>
</dbReference>
<dbReference type="EMBL" id="JBEPMU010000006">
    <property type="protein sequence ID" value="MET3654012.1"/>
    <property type="molecule type" value="Genomic_DNA"/>
</dbReference>
<dbReference type="SUPFAM" id="SSF52540">
    <property type="entry name" value="P-loop containing nucleoside triphosphate hydrolases"/>
    <property type="match status" value="1"/>
</dbReference>
<evidence type="ECO:0000313" key="8">
    <source>
        <dbReference type="Proteomes" id="UP001549184"/>
    </source>
</evidence>
<feature type="domain" description="ABC transporter" evidence="6">
    <location>
        <begin position="6"/>
        <end position="235"/>
    </location>
</feature>